<dbReference type="Pfam" id="PF01795">
    <property type="entry name" value="Methyltransf_5"/>
    <property type="match status" value="1"/>
</dbReference>
<dbReference type="Proteomes" id="UP000034600">
    <property type="component" value="Unassembled WGS sequence"/>
</dbReference>
<dbReference type="PIRSF" id="PIRSF004486">
    <property type="entry name" value="MraW"/>
    <property type="match status" value="1"/>
</dbReference>
<comment type="similarity">
    <text evidence="1 6">Belongs to the methyltransferase superfamily. RsmH family.</text>
</comment>
<dbReference type="PATRIC" id="fig|1618666.3.peg.485"/>
<name>A0A0G1UWX3_9BACT</name>
<dbReference type="SUPFAM" id="SSF53335">
    <property type="entry name" value="S-adenosyl-L-methionine-dependent methyltransferases"/>
    <property type="match status" value="1"/>
</dbReference>
<dbReference type="NCBIfam" id="TIGR00006">
    <property type="entry name" value="16S rRNA (cytosine(1402)-N(4))-methyltransferase RsmH"/>
    <property type="match status" value="1"/>
</dbReference>
<comment type="catalytic activity">
    <reaction evidence="6">
        <text>cytidine(1402) in 16S rRNA + S-adenosyl-L-methionine = N(4)-methylcytidine(1402) in 16S rRNA + S-adenosyl-L-homocysteine + H(+)</text>
        <dbReference type="Rhea" id="RHEA:42928"/>
        <dbReference type="Rhea" id="RHEA-COMP:10286"/>
        <dbReference type="Rhea" id="RHEA-COMP:10287"/>
        <dbReference type="ChEBI" id="CHEBI:15378"/>
        <dbReference type="ChEBI" id="CHEBI:57856"/>
        <dbReference type="ChEBI" id="CHEBI:59789"/>
        <dbReference type="ChEBI" id="CHEBI:74506"/>
        <dbReference type="ChEBI" id="CHEBI:82748"/>
        <dbReference type="EC" id="2.1.1.199"/>
    </reaction>
</comment>
<evidence type="ECO:0000256" key="7">
    <source>
        <dbReference type="SAM" id="MobiDB-lite"/>
    </source>
</evidence>
<dbReference type="InterPro" id="IPR023397">
    <property type="entry name" value="SAM-dep_MeTrfase_MraW_recog"/>
</dbReference>
<evidence type="ECO:0000256" key="5">
    <source>
        <dbReference type="ARBA" id="ARBA00022691"/>
    </source>
</evidence>
<organism evidence="8 9">
    <name type="scientific">Candidatus Jorgensenbacteria bacterium GW2011_GWC1_48_8</name>
    <dbReference type="NCBI Taxonomy" id="1618666"/>
    <lineage>
        <taxon>Bacteria</taxon>
        <taxon>Candidatus Joergenseniibacteriota</taxon>
    </lineage>
</organism>
<dbReference type="SUPFAM" id="SSF81799">
    <property type="entry name" value="Putative methyltransferase TM0872, insert domain"/>
    <property type="match status" value="1"/>
</dbReference>
<feature type="binding site" evidence="6">
    <location>
        <position position="78"/>
    </location>
    <ligand>
        <name>S-adenosyl-L-methionine</name>
        <dbReference type="ChEBI" id="CHEBI:59789"/>
    </ligand>
</feature>
<protein>
    <recommendedName>
        <fullName evidence="6">Ribosomal RNA small subunit methyltransferase H</fullName>
        <ecNumber evidence="6">2.1.1.199</ecNumber>
    </recommendedName>
    <alternativeName>
        <fullName evidence="6">16S rRNA m(4)C1402 methyltransferase</fullName>
    </alternativeName>
    <alternativeName>
        <fullName evidence="6">rRNA (cytosine-N(4)-)-methyltransferase RsmH</fullName>
    </alternativeName>
</protein>
<dbReference type="EMBL" id="LCPO01000018">
    <property type="protein sequence ID" value="KKU98647.1"/>
    <property type="molecule type" value="Genomic_DNA"/>
</dbReference>
<dbReference type="HAMAP" id="MF_01007">
    <property type="entry name" value="16SrRNA_methyltr_H"/>
    <property type="match status" value="1"/>
</dbReference>
<feature type="binding site" evidence="6">
    <location>
        <begin position="31"/>
        <end position="33"/>
    </location>
    <ligand>
        <name>S-adenosyl-L-methionine</name>
        <dbReference type="ChEBI" id="CHEBI:59789"/>
    </ligand>
</feature>
<dbReference type="GO" id="GO:0070475">
    <property type="term" value="P:rRNA base methylation"/>
    <property type="evidence" value="ECO:0007669"/>
    <property type="project" value="UniProtKB-UniRule"/>
</dbReference>
<comment type="subcellular location">
    <subcellularLocation>
        <location evidence="6">Cytoplasm</location>
    </subcellularLocation>
</comment>
<dbReference type="Gene3D" id="3.40.50.150">
    <property type="entry name" value="Vaccinia Virus protein VP39"/>
    <property type="match status" value="1"/>
</dbReference>
<dbReference type="GO" id="GO:0071424">
    <property type="term" value="F:rRNA (cytosine-N4-)-methyltransferase activity"/>
    <property type="evidence" value="ECO:0007669"/>
    <property type="project" value="UniProtKB-UniRule"/>
</dbReference>
<dbReference type="EC" id="2.1.1.199" evidence="6"/>
<dbReference type="GO" id="GO:0005737">
    <property type="term" value="C:cytoplasm"/>
    <property type="evidence" value="ECO:0007669"/>
    <property type="project" value="UniProtKB-SubCell"/>
</dbReference>
<dbReference type="AlphaFoldDB" id="A0A0G1UWX3"/>
<dbReference type="InterPro" id="IPR002903">
    <property type="entry name" value="RsmH"/>
</dbReference>
<keyword evidence="3 6" id="KW-0489">Methyltransferase</keyword>
<keyword evidence="4 6" id="KW-0808">Transferase</keyword>
<evidence type="ECO:0000313" key="8">
    <source>
        <dbReference type="EMBL" id="KKU98647.1"/>
    </source>
</evidence>
<reference evidence="8 9" key="1">
    <citation type="journal article" date="2015" name="Nature">
        <title>rRNA introns, odd ribosomes, and small enigmatic genomes across a large radiation of phyla.</title>
        <authorList>
            <person name="Brown C.T."/>
            <person name="Hug L.A."/>
            <person name="Thomas B.C."/>
            <person name="Sharon I."/>
            <person name="Castelle C.J."/>
            <person name="Singh A."/>
            <person name="Wilkins M.J."/>
            <person name="Williams K.H."/>
            <person name="Banfield J.F."/>
        </authorList>
    </citation>
    <scope>NUCLEOTIDE SEQUENCE [LARGE SCALE GENOMIC DNA]</scope>
</reference>
<evidence type="ECO:0000256" key="6">
    <source>
        <dbReference type="HAMAP-Rule" id="MF_01007"/>
    </source>
</evidence>
<dbReference type="InterPro" id="IPR029063">
    <property type="entry name" value="SAM-dependent_MTases_sf"/>
</dbReference>
<feature type="binding site" evidence="6">
    <location>
        <position position="106"/>
    </location>
    <ligand>
        <name>S-adenosyl-L-methionine</name>
        <dbReference type="ChEBI" id="CHEBI:59789"/>
    </ligand>
</feature>
<comment type="function">
    <text evidence="6">Specifically methylates the N4 position of cytidine in position 1402 (C1402) of 16S rRNA.</text>
</comment>
<keyword evidence="6" id="KW-0963">Cytoplasm</keyword>
<feature type="region of interest" description="Disordered" evidence="7">
    <location>
        <begin position="271"/>
        <end position="300"/>
    </location>
</feature>
<sequence>MEHKPVLLNEVMEVLNPKAGEIFVDGTIDGGGHAKAILEKISPGGKLIGIDWDKNAIEKFELKITNHQSTIILVNDNFKNMKEILKNENIVKADGVLLDLGFSSEQLDPPAGGAGRGFSFLRDEPLLMTYSDRTRPAYRVLSEESESNLAKVIKDFGEERFAGRIARTIKKNLPVATSKKLAEVVASAVPKNYEHGRINPATRTFQALRIFVNQELENLRTFLESVPQILNPGGRLAVISFHSLEDRIVKNEFRQWKQNGFVEILTKKPITPSPEEIQNNPRSRSAKLRGLKVAQEKQIQ</sequence>
<feature type="binding site" evidence="6">
    <location>
        <position position="99"/>
    </location>
    <ligand>
        <name>S-adenosyl-L-methionine</name>
        <dbReference type="ChEBI" id="CHEBI:59789"/>
    </ligand>
</feature>
<evidence type="ECO:0000256" key="3">
    <source>
        <dbReference type="ARBA" id="ARBA00022603"/>
    </source>
</evidence>
<dbReference type="Gene3D" id="1.10.150.170">
    <property type="entry name" value="Putative methyltransferase TM0872, insert domain"/>
    <property type="match status" value="1"/>
</dbReference>
<dbReference type="PANTHER" id="PTHR11265">
    <property type="entry name" value="S-ADENOSYL-METHYLTRANSFERASE MRAW"/>
    <property type="match status" value="1"/>
</dbReference>
<proteinExistence type="inferred from homology"/>
<dbReference type="PANTHER" id="PTHR11265:SF0">
    <property type="entry name" value="12S RRNA N4-METHYLCYTIDINE METHYLTRANSFERASE"/>
    <property type="match status" value="1"/>
</dbReference>
<evidence type="ECO:0000256" key="2">
    <source>
        <dbReference type="ARBA" id="ARBA00022552"/>
    </source>
</evidence>
<evidence type="ECO:0000313" key="9">
    <source>
        <dbReference type="Proteomes" id="UP000034600"/>
    </source>
</evidence>
<feature type="binding site" evidence="6">
    <location>
        <position position="51"/>
    </location>
    <ligand>
        <name>S-adenosyl-L-methionine</name>
        <dbReference type="ChEBI" id="CHEBI:59789"/>
    </ligand>
</feature>
<evidence type="ECO:0000256" key="4">
    <source>
        <dbReference type="ARBA" id="ARBA00022679"/>
    </source>
</evidence>
<gene>
    <name evidence="8" type="primary">mraW</name>
    <name evidence="6" type="synonym">rsmH</name>
    <name evidence="8" type="ORF">UY32_C0018G0008</name>
</gene>
<accession>A0A0G1UWX3</accession>
<keyword evidence="5 6" id="KW-0949">S-adenosyl-L-methionine</keyword>
<comment type="caution">
    <text evidence="8">The sequence shown here is derived from an EMBL/GenBank/DDBJ whole genome shotgun (WGS) entry which is preliminary data.</text>
</comment>
<keyword evidence="2 6" id="KW-0698">rRNA processing</keyword>
<evidence type="ECO:0000256" key="1">
    <source>
        <dbReference type="ARBA" id="ARBA00010396"/>
    </source>
</evidence>